<evidence type="ECO:0000256" key="1">
    <source>
        <dbReference type="ARBA" id="ARBA00022801"/>
    </source>
</evidence>
<dbReference type="InterPro" id="IPR050300">
    <property type="entry name" value="GDXG_lipolytic_enzyme"/>
</dbReference>
<dbReference type="InterPro" id="IPR029058">
    <property type="entry name" value="AB_hydrolase_fold"/>
</dbReference>
<proteinExistence type="predicted"/>
<dbReference type="EC" id="3.1.1.-" evidence="3"/>
<protein>
    <submittedName>
        <fullName evidence="3">LipQ</fullName>
        <ecNumber evidence="3">3.1.1.-</ecNumber>
    </submittedName>
</protein>
<sequence length="410" mass="44193">MSMTMDLNRASAAGAQALRLAIDPRAYRAGLLVARGCPSLASWLAGWFSAEFTAGAVAGHALSAVRGTPWDRVSCSLAAQRADSVLEAALTESFGERHDQVVHPLQFQAHRPGLSAFWHATQHRRRYARATTNISYGPNGRDHLLDVWRLPELPAGRPAPVLLQIPGGAWALSEKRGQAYPLMSRLVSLGWVCVSINYSRSPGRAFPSHIIDVKRAIAWVREHIADYGGDPDYIAVTGGSAGGHLAALAALTPGDPALQPGFERADTSVQAAVPFYGAYDLTNVATMTPLMVPFLEHFVMRASLAEDRRRYEAASPTHHVRADAPPFFVLHGRDDAVIPQAQARDFVAALRGAGAEVVTYAELPNAHHAFDHLATVRSQLAADAVAQFLGIAYGRHLQRVESAAPMRATS</sequence>
<accession>A0A378TKZ8</accession>
<evidence type="ECO:0000313" key="4">
    <source>
        <dbReference type="Proteomes" id="UP000254978"/>
    </source>
</evidence>
<dbReference type="PANTHER" id="PTHR48081:SF33">
    <property type="entry name" value="KYNURENINE FORMAMIDASE"/>
    <property type="match status" value="1"/>
</dbReference>
<dbReference type="OrthoDB" id="9803828at2"/>
<dbReference type="RefSeq" id="WP_115280276.1">
    <property type="nucleotide sequence ID" value="NZ_AP022600.1"/>
</dbReference>
<organism evidence="3 4">
    <name type="scientific">Mycolicibacterium tokaiense</name>
    <dbReference type="NCBI Taxonomy" id="39695"/>
    <lineage>
        <taxon>Bacteria</taxon>
        <taxon>Bacillati</taxon>
        <taxon>Actinomycetota</taxon>
        <taxon>Actinomycetes</taxon>
        <taxon>Mycobacteriales</taxon>
        <taxon>Mycobacteriaceae</taxon>
        <taxon>Mycolicibacterium</taxon>
    </lineage>
</organism>
<dbReference type="Pfam" id="PF20434">
    <property type="entry name" value="BD-FAE"/>
    <property type="match status" value="1"/>
</dbReference>
<evidence type="ECO:0000313" key="3">
    <source>
        <dbReference type="EMBL" id="STZ61310.1"/>
    </source>
</evidence>
<dbReference type="AlphaFoldDB" id="A0A378TKZ8"/>
<dbReference type="SUPFAM" id="SSF53474">
    <property type="entry name" value="alpha/beta-Hydrolases"/>
    <property type="match status" value="1"/>
</dbReference>
<dbReference type="EMBL" id="UGQT01000001">
    <property type="protein sequence ID" value="STZ61310.1"/>
    <property type="molecule type" value="Genomic_DNA"/>
</dbReference>
<feature type="domain" description="BD-FAE-like" evidence="2">
    <location>
        <begin position="156"/>
        <end position="350"/>
    </location>
</feature>
<keyword evidence="1 3" id="KW-0378">Hydrolase</keyword>
<gene>
    <name evidence="3" type="primary">pnbA_4</name>
    <name evidence="3" type="ORF">NCTC10821_04862</name>
</gene>
<reference evidence="3 4" key="1">
    <citation type="submission" date="2018-06" db="EMBL/GenBank/DDBJ databases">
        <authorList>
            <consortium name="Pathogen Informatics"/>
            <person name="Doyle S."/>
        </authorList>
    </citation>
    <scope>NUCLEOTIDE SEQUENCE [LARGE SCALE GENOMIC DNA]</scope>
    <source>
        <strain evidence="3 4">NCTC10821</strain>
    </source>
</reference>
<dbReference type="PANTHER" id="PTHR48081">
    <property type="entry name" value="AB HYDROLASE SUPERFAMILY PROTEIN C4A8.06C"/>
    <property type="match status" value="1"/>
</dbReference>
<name>A0A378TKZ8_9MYCO</name>
<dbReference type="GO" id="GO:0016787">
    <property type="term" value="F:hydrolase activity"/>
    <property type="evidence" value="ECO:0007669"/>
    <property type="project" value="UniProtKB-KW"/>
</dbReference>
<evidence type="ECO:0000259" key="2">
    <source>
        <dbReference type="Pfam" id="PF20434"/>
    </source>
</evidence>
<dbReference type="Proteomes" id="UP000254978">
    <property type="component" value="Unassembled WGS sequence"/>
</dbReference>
<keyword evidence="4" id="KW-1185">Reference proteome</keyword>
<dbReference type="Gene3D" id="3.40.50.1820">
    <property type="entry name" value="alpha/beta hydrolase"/>
    <property type="match status" value="1"/>
</dbReference>
<dbReference type="InterPro" id="IPR049492">
    <property type="entry name" value="BD-FAE-like_dom"/>
</dbReference>